<dbReference type="SUPFAM" id="SSF46626">
    <property type="entry name" value="Cytochrome c"/>
    <property type="match status" value="1"/>
</dbReference>
<evidence type="ECO:0000259" key="6">
    <source>
        <dbReference type="PROSITE" id="PS51007"/>
    </source>
</evidence>
<sequence length="218" mass="24158">MRYFFLAYAIIAVLVVGIFGFRGQHFSKPPIRIFPDMDEQDKLRPQKPDSFFADGYGERQPVENTQPRGFNPEGERVIGGIPEYEFGGQTGYYYTGHIGDYYGTGMPEELKLTAENTEALIRRGQERFNINCSPCHGISGNGQGMTSHFGVPGIANLLGDPYKTGTYPDGRIFEVITHGKGQMGAYGPNVSVRDRWAIISYVRTLQAAKQMKTAAAGK</sequence>
<comment type="caution">
    <text evidence="7">The sequence shown here is derived from an EMBL/GenBank/DDBJ whole genome shotgun (WGS) entry which is preliminary data.</text>
</comment>
<dbReference type="EMBL" id="JAENIJ010000044">
    <property type="protein sequence ID" value="MBK1884349.1"/>
    <property type="molecule type" value="Genomic_DNA"/>
</dbReference>
<evidence type="ECO:0000256" key="1">
    <source>
        <dbReference type="ARBA" id="ARBA00022617"/>
    </source>
</evidence>
<feature type="domain" description="Cytochrome c" evidence="6">
    <location>
        <begin position="119"/>
        <end position="206"/>
    </location>
</feature>
<keyword evidence="1 4" id="KW-0349">Heme</keyword>
<evidence type="ECO:0000256" key="4">
    <source>
        <dbReference type="PROSITE-ProRule" id="PRU00433"/>
    </source>
</evidence>
<name>A0A934SED7_9BACT</name>
<dbReference type="GO" id="GO:0020037">
    <property type="term" value="F:heme binding"/>
    <property type="evidence" value="ECO:0007669"/>
    <property type="project" value="InterPro"/>
</dbReference>
<evidence type="ECO:0000313" key="7">
    <source>
        <dbReference type="EMBL" id="MBK1884349.1"/>
    </source>
</evidence>
<keyword evidence="2 4" id="KW-0479">Metal-binding</keyword>
<dbReference type="GO" id="GO:0009055">
    <property type="term" value="F:electron transfer activity"/>
    <property type="evidence" value="ECO:0007669"/>
    <property type="project" value="InterPro"/>
</dbReference>
<organism evidence="7 8">
    <name type="scientific">Luteolibacter pohnpeiensis</name>
    <dbReference type="NCBI Taxonomy" id="454153"/>
    <lineage>
        <taxon>Bacteria</taxon>
        <taxon>Pseudomonadati</taxon>
        <taxon>Verrucomicrobiota</taxon>
        <taxon>Verrucomicrobiia</taxon>
        <taxon>Verrucomicrobiales</taxon>
        <taxon>Verrucomicrobiaceae</taxon>
        <taxon>Luteolibacter</taxon>
    </lineage>
</organism>
<dbReference type="PANTHER" id="PTHR40394">
    <property type="entry name" value="LIPOPROTEIN-RELATED"/>
    <property type="match status" value="1"/>
</dbReference>
<evidence type="ECO:0000313" key="8">
    <source>
        <dbReference type="Proteomes" id="UP000603141"/>
    </source>
</evidence>
<keyword evidence="8" id="KW-1185">Reference proteome</keyword>
<reference evidence="7" key="1">
    <citation type="submission" date="2021-01" db="EMBL/GenBank/DDBJ databases">
        <title>Modified the classification status of verrucomicrobia.</title>
        <authorList>
            <person name="Feng X."/>
        </authorList>
    </citation>
    <scope>NUCLEOTIDE SEQUENCE</scope>
    <source>
        <strain evidence="7">KCTC 22041</strain>
    </source>
</reference>
<accession>A0A934SED7</accession>
<dbReference type="InterPro" id="IPR009056">
    <property type="entry name" value="Cyt_c-like_dom"/>
</dbReference>
<dbReference type="RefSeq" id="WP_200273448.1">
    <property type="nucleotide sequence ID" value="NZ_JAENIJ010000044.1"/>
</dbReference>
<evidence type="ECO:0000256" key="2">
    <source>
        <dbReference type="ARBA" id="ARBA00022723"/>
    </source>
</evidence>
<gene>
    <name evidence="7" type="ORF">JIN85_18165</name>
</gene>
<dbReference type="Pfam" id="PF13442">
    <property type="entry name" value="Cytochrome_CBB3"/>
    <property type="match status" value="1"/>
</dbReference>
<evidence type="ECO:0000256" key="3">
    <source>
        <dbReference type="ARBA" id="ARBA00023004"/>
    </source>
</evidence>
<keyword evidence="3 4" id="KW-0408">Iron</keyword>
<dbReference type="Proteomes" id="UP000603141">
    <property type="component" value="Unassembled WGS sequence"/>
</dbReference>
<proteinExistence type="predicted"/>
<dbReference type="GO" id="GO:0046872">
    <property type="term" value="F:metal ion binding"/>
    <property type="evidence" value="ECO:0007669"/>
    <property type="project" value="UniProtKB-KW"/>
</dbReference>
<dbReference type="PANTHER" id="PTHR40394:SF2">
    <property type="entry name" value="QUINOL:CYTOCHROME C OXIDOREDUCTASE MEMBRANE PROTEIN"/>
    <property type="match status" value="1"/>
</dbReference>
<dbReference type="PROSITE" id="PS51007">
    <property type="entry name" value="CYTC"/>
    <property type="match status" value="1"/>
</dbReference>
<feature type="region of interest" description="Disordered" evidence="5">
    <location>
        <begin position="52"/>
        <end position="73"/>
    </location>
</feature>
<protein>
    <submittedName>
        <fullName evidence="7">Cytochrome c</fullName>
    </submittedName>
</protein>
<dbReference type="InterPro" id="IPR036909">
    <property type="entry name" value="Cyt_c-like_dom_sf"/>
</dbReference>
<dbReference type="Gene3D" id="1.10.760.10">
    <property type="entry name" value="Cytochrome c-like domain"/>
    <property type="match status" value="1"/>
</dbReference>
<dbReference type="AlphaFoldDB" id="A0A934SED7"/>
<evidence type="ECO:0000256" key="5">
    <source>
        <dbReference type="SAM" id="MobiDB-lite"/>
    </source>
</evidence>